<organism evidence="1 2">
    <name type="scientific">Carex littledalei</name>
    <dbReference type="NCBI Taxonomy" id="544730"/>
    <lineage>
        <taxon>Eukaryota</taxon>
        <taxon>Viridiplantae</taxon>
        <taxon>Streptophyta</taxon>
        <taxon>Embryophyta</taxon>
        <taxon>Tracheophyta</taxon>
        <taxon>Spermatophyta</taxon>
        <taxon>Magnoliopsida</taxon>
        <taxon>Liliopsida</taxon>
        <taxon>Poales</taxon>
        <taxon>Cyperaceae</taxon>
        <taxon>Cyperoideae</taxon>
        <taxon>Cariceae</taxon>
        <taxon>Carex</taxon>
        <taxon>Carex subgen. Euthyceras</taxon>
    </lineage>
</organism>
<dbReference type="InterPro" id="IPR037119">
    <property type="entry name" value="Haem_oxidase_HugZ-like_sf"/>
</dbReference>
<comment type="caution">
    <text evidence="1">The sequence shown here is derived from an EMBL/GenBank/DDBJ whole genome shotgun (WGS) entry which is preliminary data.</text>
</comment>
<keyword evidence="2" id="KW-1185">Reference proteome</keyword>
<dbReference type="SUPFAM" id="SSF50475">
    <property type="entry name" value="FMN-binding split barrel"/>
    <property type="match status" value="1"/>
</dbReference>
<name>A0A833QQR8_9POAL</name>
<dbReference type="AlphaFoldDB" id="A0A833QQR8"/>
<dbReference type="PANTHER" id="PTHR37375:SF1">
    <property type="entry name" value="DUF2470 DOMAIN-CONTAINING PROTEIN"/>
    <property type="match status" value="1"/>
</dbReference>
<dbReference type="EMBL" id="SWLB01000012">
    <property type="protein sequence ID" value="KAF3331640.1"/>
    <property type="molecule type" value="Genomic_DNA"/>
</dbReference>
<evidence type="ECO:0008006" key="3">
    <source>
        <dbReference type="Google" id="ProtNLM"/>
    </source>
</evidence>
<dbReference type="Gene3D" id="3.20.180.10">
    <property type="entry name" value="PNP-oxidase-like"/>
    <property type="match status" value="1"/>
</dbReference>
<dbReference type="Proteomes" id="UP000623129">
    <property type="component" value="Unassembled WGS sequence"/>
</dbReference>
<dbReference type="Gene3D" id="2.30.110.10">
    <property type="entry name" value="Electron Transport, Fmn-binding Protein, Chain A"/>
    <property type="match status" value="1"/>
</dbReference>
<gene>
    <name evidence="1" type="ORF">FCM35_KLT03046</name>
</gene>
<dbReference type="PANTHER" id="PTHR37375">
    <property type="entry name" value="EXPRESSED PROTEIN"/>
    <property type="match status" value="1"/>
</dbReference>
<protein>
    <recommendedName>
        <fullName evidence="3">DUF2470 domain-containing protein</fullName>
    </recommendedName>
</protein>
<accession>A0A833QQR8</accession>
<proteinExistence type="predicted"/>
<evidence type="ECO:0000313" key="1">
    <source>
        <dbReference type="EMBL" id="KAF3331640.1"/>
    </source>
</evidence>
<evidence type="ECO:0000313" key="2">
    <source>
        <dbReference type="Proteomes" id="UP000623129"/>
    </source>
</evidence>
<dbReference type="InterPro" id="IPR012349">
    <property type="entry name" value="Split_barrel_FMN-bd"/>
</dbReference>
<dbReference type="OrthoDB" id="10256706at2759"/>
<reference evidence="1" key="1">
    <citation type="submission" date="2020-01" db="EMBL/GenBank/DDBJ databases">
        <title>Genome sequence of Kobresia littledalei, the first chromosome-level genome in the family Cyperaceae.</title>
        <authorList>
            <person name="Qu G."/>
        </authorList>
    </citation>
    <scope>NUCLEOTIDE SEQUENCE</scope>
    <source>
        <strain evidence="1">C.B.Clarke</strain>
        <tissue evidence="1">Leaf</tissue>
    </source>
</reference>
<sequence length="310" mass="34841">MKNKLALLSFAQRCRNILASNWEGHLHTIKADAKGSKGEIHTSKVIYMFHKGRPHLLVPEGDLHNTNTIIDERGSLSICSNVPGQLIALLRSLKKLPARVALTGDVMLVKDKKVQTVLDSLNKSVSREHEIASRFSHSVSAILTSAGPNCKSRSEGLQNILNQIHLYNLYKFDIGSCAYIDGSGGTHDVDLEDFEEPKSELLLPFSAKLIDGINRSQTRRRALMLFCLEYFNTIARDAVMLSIDQNGFDVLARVPQNLNNTGVVQQHQYHWKEFRFDFKEAATDIEAFCRMLVELEEEAFEHVKSYSGLG</sequence>